<evidence type="ECO:0000259" key="1">
    <source>
        <dbReference type="Pfam" id="PF12697"/>
    </source>
</evidence>
<dbReference type="Proteomes" id="UP000192366">
    <property type="component" value="Unassembled WGS sequence"/>
</dbReference>
<dbReference type="RefSeq" id="WP_083059837.1">
    <property type="nucleotide sequence ID" value="NZ_JACKVM010000014.1"/>
</dbReference>
<dbReference type="PANTHER" id="PTHR43194:SF2">
    <property type="entry name" value="PEROXISOMAL MEMBRANE PROTEIN LPX1"/>
    <property type="match status" value="1"/>
</dbReference>
<dbReference type="InterPro" id="IPR050228">
    <property type="entry name" value="Carboxylesterase_BioH"/>
</dbReference>
<protein>
    <recommendedName>
        <fullName evidence="1">AB hydrolase-1 domain-containing protein</fullName>
    </recommendedName>
</protein>
<reference evidence="2 3" key="1">
    <citation type="submission" date="2017-02" db="EMBL/GenBank/DDBJ databases">
        <title>The new phylogeny of genus Mycobacterium.</title>
        <authorList>
            <person name="Tortoli E."/>
            <person name="Trovato A."/>
            <person name="Cirillo D.M."/>
        </authorList>
    </citation>
    <scope>NUCLEOTIDE SEQUENCE [LARGE SCALE GENOMIC DNA]</scope>
    <source>
        <strain evidence="2 3">DSM 45578</strain>
    </source>
</reference>
<organism evidence="2 3">
    <name type="scientific">Mycolicibacterium bacteremicum</name>
    <name type="common">Mycobacterium bacteremicum</name>
    <dbReference type="NCBI Taxonomy" id="564198"/>
    <lineage>
        <taxon>Bacteria</taxon>
        <taxon>Bacillati</taxon>
        <taxon>Actinomycetota</taxon>
        <taxon>Actinomycetes</taxon>
        <taxon>Mycobacteriales</taxon>
        <taxon>Mycobacteriaceae</taxon>
        <taxon>Mycolicibacterium</taxon>
    </lineage>
</organism>
<dbReference type="AlphaFoldDB" id="A0A1W9YWD8"/>
<dbReference type="OrthoDB" id="7185741at2"/>
<dbReference type="InterPro" id="IPR000073">
    <property type="entry name" value="AB_hydrolase_1"/>
</dbReference>
<accession>A0A1W9YWD8</accession>
<dbReference type="STRING" id="564198.BST17_16470"/>
<proteinExistence type="predicted"/>
<feature type="domain" description="AB hydrolase-1" evidence="1">
    <location>
        <begin position="11"/>
        <end position="237"/>
    </location>
</feature>
<dbReference type="EMBL" id="MVHJ01000012">
    <property type="protein sequence ID" value="ORA04070.1"/>
    <property type="molecule type" value="Genomic_DNA"/>
</dbReference>
<comment type="caution">
    <text evidence="2">The sequence shown here is derived from an EMBL/GenBank/DDBJ whole genome shotgun (WGS) entry which is preliminary data.</text>
</comment>
<evidence type="ECO:0000313" key="2">
    <source>
        <dbReference type="EMBL" id="ORA04070.1"/>
    </source>
</evidence>
<dbReference type="PANTHER" id="PTHR43194">
    <property type="entry name" value="HYDROLASE ALPHA/BETA FOLD FAMILY"/>
    <property type="match status" value="1"/>
</dbReference>
<name>A0A1W9YWD8_MYCBA</name>
<dbReference type="SUPFAM" id="SSF53474">
    <property type="entry name" value="alpha/beta-Hydrolases"/>
    <property type="match status" value="1"/>
</dbReference>
<dbReference type="GO" id="GO:0003824">
    <property type="term" value="F:catalytic activity"/>
    <property type="evidence" value="ECO:0007669"/>
    <property type="project" value="UniProtKB-ARBA"/>
</dbReference>
<keyword evidence="3" id="KW-1185">Reference proteome</keyword>
<dbReference type="InterPro" id="IPR029058">
    <property type="entry name" value="AB_hydrolase_fold"/>
</dbReference>
<gene>
    <name evidence="2" type="ORF">BST17_16470</name>
</gene>
<evidence type="ECO:0000313" key="3">
    <source>
        <dbReference type="Proteomes" id="UP000192366"/>
    </source>
</evidence>
<dbReference type="Pfam" id="PF12697">
    <property type="entry name" value="Abhydrolase_6"/>
    <property type="match status" value="1"/>
</dbReference>
<dbReference type="Gene3D" id="3.40.50.1820">
    <property type="entry name" value="alpha/beta hydrolase"/>
    <property type="match status" value="1"/>
</dbReference>
<sequence>MRVVGEAGPGVLLIPGAGARCAGFFPGLVESLVAEPGCRVIEHDIPVGLAAASAHLHQIITASGIGPVVVVGQSLGGAIALLLARDHPEDVAGLVLLDVTPINDAALCRRAEWAFRVVGAVARIPLIGGVLTARAVAASLREARTMRPDCAAAQQRIAAEADLAGLAHAVTGLGAVASGFDVAQLPRVPAAVVTADRPSGGATWRAHRELSDAFGVSLLSWPGSTHSVHLTHPDETLASVRDVLSRV</sequence>